<feature type="compositionally biased region" description="Basic and acidic residues" evidence="6">
    <location>
        <begin position="55"/>
        <end position="72"/>
    </location>
</feature>
<proteinExistence type="inferred from homology"/>
<dbReference type="AlphaFoldDB" id="A0A8T1WP49"/>
<comment type="caution">
    <text evidence="7">The sequence shown here is derived from an EMBL/GenBank/DDBJ whole genome shotgun (WGS) entry which is preliminary data.</text>
</comment>
<evidence type="ECO:0000256" key="3">
    <source>
        <dbReference type="ARBA" id="ARBA00022525"/>
    </source>
</evidence>
<dbReference type="GO" id="GO:0005576">
    <property type="term" value="C:extracellular region"/>
    <property type="evidence" value="ECO:0007669"/>
    <property type="project" value="UniProtKB-SubCell"/>
</dbReference>
<evidence type="ECO:0000256" key="6">
    <source>
        <dbReference type="SAM" id="MobiDB-lite"/>
    </source>
</evidence>
<sequence length="153" mass="17342">MRLSLMLLFATVVVTYVVSCEATVESDQAKFSMTASPDLVRSLENDDTAGRRFLREHNHNKYQEESEPEERGGGIPGVSGLKNLVESSKEASRRSKVRSAAEAALKDSGKFDDMYAKYGEKYTLTQLRKYLDIDNDKKFANIYNSIVFKREIQ</sequence>
<keyword evidence="3 5" id="KW-0964">Secreted</keyword>
<dbReference type="Pfam" id="PF16810">
    <property type="entry name" value="RXLR"/>
    <property type="match status" value="1"/>
</dbReference>
<protein>
    <recommendedName>
        <fullName evidence="5">RxLR effector protein</fullName>
    </recommendedName>
</protein>
<comment type="domain">
    <text evidence="5">The RxLR-dEER motif acts to carry the protein into the host cell cytoplasm through binding to cell surface phosphatidylinositol-3-phosphate.</text>
</comment>
<evidence type="ECO:0000313" key="7">
    <source>
        <dbReference type="EMBL" id="KAG7394274.1"/>
    </source>
</evidence>
<feature type="region of interest" description="Disordered" evidence="6">
    <location>
        <begin position="55"/>
        <end position="81"/>
    </location>
</feature>
<reference evidence="7" key="1">
    <citation type="submission" date="2021-02" db="EMBL/GenBank/DDBJ databases">
        <authorList>
            <person name="Palmer J.M."/>
        </authorList>
    </citation>
    <scope>NUCLEOTIDE SEQUENCE</scope>
    <source>
        <strain evidence="7">SCRP23</strain>
    </source>
</reference>
<evidence type="ECO:0000256" key="5">
    <source>
        <dbReference type="RuleBase" id="RU367124"/>
    </source>
</evidence>
<feature type="signal peptide" evidence="5">
    <location>
        <begin position="1"/>
        <end position="22"/>
    </location>
</feature>
<dbReference type="Proteomes" id="UP000693981">
    <property type="component" value="Unassembled WGS sequence"/>
</dbReference>
<comment type="function">
    <text evidence="5">Effector that suppresses plant defense responses during pathogen infection.</text>
</comment>
<dbReference type="InterPro" id="IPR031825">
    <property type="entry name" value="RXLR"/>
</dbReference>
<dbReference type="EMBL" id="JAGDFL010000284">
    <property type="protein sequence ID" value="KAG7394274.1"/>
    <property type="molecule type" value="Genomic_DNA"/>
</dbReference>
<comment type="similarity">
    <text evidence="2 5">Belongs to the RxLR effector family.</text>
</comment>
<keyword evidence="4 5" id="KW-0732">Signal</keyword>
<gene>
    <name evidence="7" type="ORF">PHYBOEH_005411</name>
</gene>
<accession>A0A8T1WP49</accession>
<name>A0A8T1WP49_9STRA</name>
<comment type="subcellular location">
    <subcellularLocation>
        <location evidence="1 5">Secreted</location>
    </subcellularLocation>
</comment>
<evidence type="ECO:0000313" key="8">
    <source>
        <dbReference type="Proteomes" id="UP000693981"/>
    </source>
</evidence>
<evidence type="ECO:0000256" key="1">
    <source>
        <dbReference type="ARBA" id="ARBA00004613"/>
    </source>
</evidence>
<keyword evidence="8" id="KW-1185">Reference proteome</keyword>
<evidence type="ECO:0000256" key="2">
    <source>
        <dbReference type="ARBA" id="ARBA00010400"/>
    </source>
</evidence>
<feature type="chain" id="PRO_5035961766" description="RxLR effector protein" evidence="5">
    <location>
        <begin position="23"/>
        <end position="153"/>
    </location>
</feature>
<organism evidence="7 8">
    <name type="scientific">Phytophthora boehmeriae</name>
    <dbReference type="NCBI Taxonomy" id="109152"/>
    <lineage>
        <taxon>Eukaryota</taxon>
        <taxon>Sar</taxon>
        <taxon>Stramenopiles</taxon>
        <taxon>Oomycota</taxon>
        <taxon>Peronosporomycetes</taxon>
        <taxon>Peronosporales</taxon>
        <taxon>Peronosporaceae</taxon>
        <taxon>Phytophthora</taxon>
    </lineage>
</organism>
<evidence type="ECO:0000256" key="4">
    <source>
        <dbReference type="ARBA" id="ARBA00022729"/>
    </source>
</evidence>
<dbReference type="OrthoDB" id="114087at2759"/>